<dbReference type="AlphaFoldDB" id="A0AAV1QVA2"/>
<evidence type="ECO:0000313" key="1">
    <source>
        <dbReference type="EMBL" id="CAK7324472.1"/>
    </source>
</evidence>
<proteinExistence type="predicted"/>
<dbReference type="Proteomes" id="UP001314170">
    <property type="component" value="Unassembled WGS sequence"/>
</dbReference>
<protein>
    <submittedName>
        <fullName evidence="1">Uncharacterized protein</fullName>
    </submittedName>
</protein>
<reference evidence="1 2" key="1">
    <citation type="submission" date="2024-01" db="EMBL/GenBank/DDBJ databases">
        <authorList>
            <person name="Waweru B."/>
        </authorList>
    </citation>
    <scope>NUCLEOTIDE SEQUENCE [LARGE SCALE GENOMIC DNA]</scope>
</reference>
<dbReference type="EMBL" id="CAWUPB010000351">
    <property type="protein sequence ID" value="CAK7324472.1"/>
    <property type="molecule type" value="Genomic_DNA"/>
</dbReference>
<accession>A0AAV1QVA2</accession>
<organism evidence="1 2">
    <name type="scientific">Dovyalis caffra</name>
    <dbReference type="NCBI Taxonomy" id="77055"/>
    <lineage>
        <taxon>Eukaryota</taxon>
        <taxon>Viridiplantae</taxon>
        <taxon>Streptophyta</taxon>
        <taxon>Embryophyta</taxon>
        <taxon>Tracheophyta</taxon>
        <taxon>Spermatophyta</taxon>
        <taxon>Magnoliopsida</taxon>
        <taxon>eudicotyledons</taxon>
        <taxon>Gunneridae</taxon>
        <taxon>Pentapetalae</taxon>
        <taxon>rosids</taxon>
        <taxon>fabids</taxon>
        <taxon>Malpighiales</taxon>
        <taxon>Salicaceae</taxon>
        <taxon>Flacourtieae</taxon>
        <taxon>Dovyalis</taxon>
    </lineage>
</organism>
<keyword evidence="2" id="KW-1185">Reference proteome</keyword>
<sequence>MGLRVLSLENKKQTIVPSALTSRAYRLNCFKLCFEGASKLWFKPSPRVVVAFHRTGELARLKVLQHQPFGSPTSLG</sequence>
<name>A0AAV1QVA2_9ROSI</name>
<comment type="caution">
    <text evidence="1">The sequence shown here is derived from an EMBL/GenBank/DDBJ whole genome shotgun (WGS) entry which is preliminary data.</text>
</comment>
<gene>
    <name evidence="1" type="ORF">DCAF_LOCUS2119</name>
</gene>
<evidence type="ECO:0000313" key="2">
    <source>
        <dbReference type="Proteomes" id="UP001314170"/>
    </source>
</evidence>